<dbReference type="PANTHER" id="PTHR42796:SF4">
    <property type="entry name" value="FUMARYLACETOACETATE HYDROLASE DOMAIN-CONTAINING PROTEIN 2A"/>
    <property type="match status" value="1"/>
</dbReference>
<keyword evidence="2" id="KW-0479">Metal-binding</keyword>
<dbReference type="GO" id="GO:0016787">
    <property type="term" value="F:hydrolase activity"/>
    <property type="evidence" value="ECO:0007669"/>
    <property type="project" value="UniProtKB-KW"/>
</dbReference>
<evidence type="ECO:0000313" key="4">
    <source>
        <dbReference type="EMBL" id="WTQ77995.1"/>
    </source>
</evidence>
<sequence length="287" mass="30223">MRLADIDGRLAIKGPDGFVDAAAASQGRFGPDSQTALTEWPAFSSWAREFLASPAAATAPRLDTGSGTVWGPPVPRPAQIFAVGLNYLDHIAESQLDVPAEPAVFTKFVTSLTGHGSAVQLPEGAVDWEAELVVVIGGHCHHATRETAWSYVAGLTVGQDLSERRLQLTGPAPQFSLGKSYPGFAPIGPELVSTDEFADPDDLELGCRLEGGEVLQKSRTSEMVFDVPELITRLSAVCPLLPGDLIFTGTPAGVGGARTPQKFLGPGDVLVTWIEGVGTLRTPMLAP</sequence>
<dbReference type="PANTHER" id="PTHR42796">
    <property type="entry name" value="FUMARYLACETOACETATE HYDROLASE DOMAIN-CONTAINING PROTEIN 2A-RELATED"/>
    <property type="match status" value="1"/>
</dbReference>
<dbReference type="InterPro" id="IPR051121">
    <property type="entry name" value="FAH"/>
</dbReference>
<comment type="similarity">
    <text evidence="1">Belongs to the FAH family.</text>
</comment>
<dbReference type="AlphaFoldDB" id="A0AAU1M3A4"/>
<proteinExistence type="inferred from homology"/>
<dbReference type="GO" id="GO:0044281">
    <property type="term" value="P:small molecule metabolic process"/>
    <property type="evidence" value="ECO:0007669"/>
    <property type="project" value="UniProtKB-ARBA"/>
</dbReference>
<accession>A0AAU1M3A4</accession>
<reference evidence="4" key="1">
    <citation type="submission" date="2022-10" db="EMBL/GenBank/DDBJ databases">
        <title>The complete genomes of actinobacterial strains from the NBC collection.</title>
        <authorList>
            <person name="Joergensen T.S."/>
            <person name="Alvarez Arevalo M."/>
            <person name="Sterndorff E.B."/>
            <person name="Faurdal D."/>
            <person name="Vuksanovic O."/>
            <person name="Mourched A.-S."/>
            <person name="Charusanti P."/>
            <person name="Shaw S."/>
            <person name="Blin K."/>
            <person name="Weber T."/>
        </authorList>
    </citation>
    <scope>NUCLEOTIDE SEQUENCE</scope>
    <source>
        <strain evidence="4">NBC_00148</strain>
    </source>
</reference>
<dbReference type="SUPFAM" id="SSF56529">
    <property type="entry name" value="FAH"/>
    <property type="match status" value="1"/>
</dbReference>
<evidence type="ECO:0000256" key="2">
    <source>
        <dbReference type="ARBA" id="ARBA00022723"/>
    </source>
</evidence>
<protein>
    <submittedName>
        <fullName evidence="4">Fumarylacetoacetate hydrolase family protein</fullName>
    </submittedName>
</protein>
<gene>
    <name evidence="4" type="ORF">OG222_34795</name>
</gene>
<keyword evidence="4" id="KW-0378">Hydrolase</keyword>
<feature type="domain" description="Fumarylacetoacetase-like C-terminal" evidence="3">
    <location>
        <begin position="80"/>
        <end position="283"/>
    </location>
</feature>
<dbReference type="Gene3D" id="3.90.850.10">
    <property type="entry name" value="Fumarylacetoacetase-like, C-terminal domain"/>
    <property type="match status" value="1"/>
</dbReference>
<dbReference type="EMBL" id="CP108169">
    <property type="protein sequence ID" value="WTQ77995.1"/>
    <property type="molecule type" value="Genomic_DNA"/>
</dbReference>
<dbReference type="GO" id="GO:0046872">
    <property type="term" value="F:metal ion binding"/>
    <property type="evidence" value="ECO:0007669"/>
    <property type="project" value="UniProtKB-KW"/>
</dbReference>
<organism evidence="4">
    <name type="scientific">Streptomyces sp. NBC_00148</name>
    <dbReference type="NCBI Taxonomy" id="2903626"/>
    <lineage>
        <taxon>Bacteria</taxon>
        <taxon>Bacillati</taxon>
        <taxon>Actinomycetota</taxon>
        <taxon>Actinomycetes</taxon>
        <taxon>Kitasatosporales</taxon>
        <taxon>Streptomycetaceae</taxon>
        <taxon>Streptomyces</taxon>
    </lineage>
</organism>
<name>A0AAU1M3A4_9ACTN</name>
<dbReference type="InterPro" id="IPR036663">
    <property type="entry name" value="Fumarylacetoacetase_C_sf"/>
</dbReference>
<evidence type="ECO:0000259" key="3">
    <source>
        <dbReference type="Pfam" id="PF01557"/>
    </source>
</evidence>
<dbReference type="InterPro" id="IPR011234">
    <property type="entry name" value="Fumarylacetoacetase-like_C"/>
</dbReference>
<dbReference type="Pfam" id="PF01557">
    <property type="entry name" value="FAA_hydrolase"/>
    <property type="match status" value="1"/>
</dbReference>
<evidence type="ECO:0000256" key="1">
    <source>
        <dbReference type="ARBA" id="ARBA00010211"/>
    </source>
</evidence>